<evidence type="ECO:0000256" key="7">
    <source>
        <dbReference type="ARBA" id="ARBA00022781"/>
    </source>
</evidence>
<feature type="transmembrane region" description="Helical" evidence="14">
    <location>
        <begin position="28"/>
        <end position="50"/>
    </location>
</feature>
<dbReference type="PANTHER" id="PTHR33445">
    <property type="entry name" value="ATP SYNTHASE SUBUNIT B', CHLOROPLASTIC"/>
    <property type="match status" value="1"/>
</dbReference>
<dbReference type="CDD" id="cd06503">
    <property type="entry name" value="ATP-synt_Fo_b"/>
    <property type="match status" value="1"/>
</dbReference>
<keyword evidence="6 14" id="KW-0812">Transmembrane</keyword>
<dbReference type="InterPro" id="IPR005864">
    <property type="entry name" value="ATP_synth_F0_bsu_bac"/>
</dbReference>
<evidence type="ECO:0000256" key="11">
    <source>
        <dbReference type="ARBA" id="ARBA00023310"/>
    </source>
</evidence>
<keyword evidence="8 14" id="KW-1133">Transmembrane helix</keyword>
<dbReference type="Pfam" id="PF00430">
    <property type="entry name" value="ATP-synt_B"/>
    <property type="match status" value="1"/>
</dbReference>
<comment type="subcellular location">
    <subcellularLocation>
        <location evidence="1 14">Cell membrane</location>
        <topology evidence="1 14">Single-pass membrane protein</topology>
    </subcellularLocation>
</comment>
<comment type="function">
    <text evidence="14">Component of the F(0) channel, it forms part of the peripheral stalk, linking F(1) to F(0).</text>
</comment>
<dbReference type="EMBL" id="CP098502">
    <property type="protein sequence ID" value="UTI65839.1"/>
    <property type="molecule type" value="Genomic_DNA"/>
</dbReference>
<evidence type="ECO:0000313" key="17">
    <source>
        <dbReference type="EMBL" id="UTI65839.1"/>
    </source>
</evidence>
<comment type="subunit">
    <text evidence="13 14">F-type ATPases have 2 components, F(1) - the catalytic core - and F(0) - the membrane proton channel. F(1) has five subunits: alpha(3), beta(3), gamma(1), delta(1), epsilon(1). F(0) has three main subunits: a(1), b(2) and c(10-14). The alpha and beta chains form an alternating ring which encloses part of the gamma chain. F(1) is attached to F(0) by a central stalk formed by the gamma and epsilon chains, while a peripheral stalk is formed by the delta and b chains.</text>
</comment>
<dbReference type="InterPro" id="IPR028987">
    <property type="entry name" value="ATP_synth_B-like_membr_sf"/>
</dbReference>
<keyword evidence="5 14" id="KW-0138">CF(0)</keyword>
<evidence type="ECO:0000256" key="12">
    <source>
        <dbReference type="ARBA" id="ARBA00025198"/>
    </source>
</evidence>
<evidence type="ECO:0000256" key="14">
    <source>
        <dbReference type="HAMAP-Rule" id="MF_01398"/>
    </source>
</evidence>
<evidence type="ECO:0000256" key="8">
    <source>
        <dbReference type="ARBA" id="ARBA00022989"/>
    </source>
</evidence>
<keyword evidence="7 14" id="KW-0375">Hydrogen ion transport</keyword>
<evidence type="ECO:0000256" key="6">
    <source>
        <dbReference type="ARBA" id="ARBA00022692"/>
    </source>
</evidence>
<evidence type="ECO:0000256" key="10">
    <source>
        <dbReference type="ARBA" id="ARBA00023136"/>
    </source>
</evidence>
<dbReference type="InterPro" id="IPR002146">
    <property type="entry name" value="ATP_synth_b/b'su_bac/chlpt"/>
</dbReference>
<evidence type="ECO:0000256" key="13">
    <source>
        <dbReference type="ARBA" id="ARBA00025830"/>
    </source>
</evidence>
<dbReference type="Gene3D" id="6.10.250.1580">
    <property type="match status" value="1"/>
</dbReference>
<evidence type="ECO:0000256" key="15">
    <source>
        <dbReference type="RuleBase" id="RU003848"/>
    </source>
</evidence>
<organism evidence="17 18">
    <name type="scientific">Paraconexibacter antarcticus</name>
    <dbReference type="NCBI Taxonomy" id="2949664"/>
    <lineage>
        <taxon>Bacteria</taxon>
        <taxon>Bacillati</taxon>
        <taxon>Actinomycetota</taxon>
        <taxon>Thermoleophilia</taxon>
        <taxon>Solirubrobacterales</taxon>
        <taxon>Paraconexibacteraceae</taxon>
        <taxon>Paraconexibacter</taxon>
    </lineage>
</organism>
<keyword evidence="16" id="KW-0175">Coiled coil</keyword>
<evidence type="ECO:0000256" key="2">
    <source>
        <dbReference type="ARBA" id="ARBA00005513"/>
    </source>
</evidence>
<protein>
    <recommendedName>
        <fullName evidence="14">ATP synthase subunit b</fullName>
    </recommendedName>
    <alternativeName>
        <fullName evidence="14">ATP synthase F(0) sector subunit b</fullName>
    </alternativeName>
    <alternativeName>
        <fullName evidence="14">ATPase subunit I</fullName>
    </alternativeName>
    <alternativeName>
        <fullName evidence="14">F-type ATPase subunit b</fullName>
        <shortName evidence="14">F-ATPase subunit b</shortName>
    </alternativeName>
</protein>
<dbReference type="InterPro" id="IPR050059">
    <property type="entry name" value="ATP_synthase_B_chain"/>
</dbReference>
<keyword evidence="9 14" id="KW-0406">Ion transport</keyword>
<evidence type="ECO:0000256" key="5">
    <source>
        <dbReference type="ARBA" id="ARBA00022547"/>
    </source>
</evidence>
<sequence>MLALITLAAGETATKTEAGGSFLVKPGIGLMVWTLLIFGTSMAVLYKLAFPAIAEALDKRQKAIDDAIASADRSKAESEALLAEYRERLKEARAQADEIVSKARKSGDEVERHAAEVGQARRDELIEQAKKDIEGETRRAIGEIRNEVASLTVAATEKVTRKTLTAEDQKRLVEDALGELDFSSLGERSN</sequence>
<evidence type="ECO:0000313" key="18">
    <source>
        <dbReference type="Proteomes" id="UP001056035"/>
    </source>
</evidence>
<evidence type="ECO:0000256" key="1">
    <source>
        <dbReference type="ARBA" id="ARBA00004162"/>
    </source>
</evidence>
<keyword evidence="11 14" id="KW-0066">ATP synthesis</keyword>
<evidence type="ECO:0000256" key="9">
    <source>
        <dbReference type="ARBA" id="ARBA00023065"/>
    </source>
</evidence>
<evidence type="ECO:0000256" key="4">
    <source>
        <dbReference type="ARBA" id="ARBA00022475"/>
    </source>
</evidence>
<dbReference type="SUPFAM" id="SSF81573">
    <property type="entry name" value="F1F0 ATP synthase subunit B, membrane domain"/>
    <property type="match status" value="1"/>
</dbReference>
<keyword evidence="10 14" id="KW-0472">Membrane</keyword>
<gene>
    <name evidence="14 17" type="primary">atpF</name>
    <name evidence="17" type="ORF">NBH00_06380</name>
</gene>
<accession>A0ABY5DWD1</accession>
<dbReference type="Proteomes" id="UP001056035">
    <property type="component" value="Chromosome"/>
</dbReference>
<comment type="function">
    <text evidence="12 14">F(1)F(0) ATP synthase produces ATP from ADP in the presence of a proton or sodium gradient. F-type ATPases consist of two structural domains, F(1) containing the extramembraneous catalytic core and F(0) containing the membrane proton channel, linked together by a central stalk and a peripheral stalk. During catalysis, ATP synthesis in the catalytic domain of F(1) is coupled via a rotary mechanism of the central stalk subunits to proton translocation.</text>
</comment>
<proteinExistence type="inferred from homology"/>
<keyword evidence="4 14" id="KW-1003">Cell membrane</keyword>
<dbReference type="RefSeq" id="WP_254572517.1">
    <property type="nucleotide sequence ID" value="NZ_CP098502.1"/>
</dbReference>
<dbReference type="HAMAP" id="MF_01398">
    <property type="entry name" value="ATP_synth_b_bprime"/>
    <property type="match status" value="1"/>
</dbReference>
<dbReference type="PANTHER" id="PTHR33445:SF1">
    <property type="entry name" value="ATP SYNTHASE SUBUNIT B"/>
    <property type="match status" value="1"/>
</dbReference>
<comment type="similarity">
    <text evidence="2 14 15">Belongs to the ATPase B chain family.</text>
</comment>
<feature type="coiled-coil region" evidence="16">
    <location>
        <begin position="68"/>
        <end position="106"/>
    </location>
</feature>
<evidence type="ECO:0000256" key="3">
    <source>
        <dbReference type="ARBA" id="ARBA00022448"/>
    </source>
</evidence>
<dbReference type="NCBIfam" id="TIGR01144">
    <property type="entry name" value="ATP_synt_b"/>
    <property type="match status" value="1"/>
</dbReference>
<keyword evidence="3 14" id="KW-0813">Transport</keyword>
<evidence type="ECO:0000256" key="16">
    <source>
        <dbReference type="SAM" id="Coils"/>
    </source>
</evidence>
<keyword evidence="18" id="KW-1185">Reference proteome</keyword>
<name>A0ABY5DWD1_9ACTN</name>
<reference evidence="17 18" key="1">
    <citation type="submission" date="2022-06" db="EMBL/GenBank/DDBJ databases">
        <title>Paraconexibacter antarcticus.</title>
        <authorList>
            <person name="Kim C.S."/>
        </authorList>
    </citation>
    <scope>NUCLEOTIDE SEQUENCE [LARGE SCALE GENOMIC DNA]</scope>
    <source>
        <strain evidence="17 18">02-257</strain>
    </source>
</reference>